<dbReference type="OrthoDB" id="9814202at2"/>
<protein>
    <submittedName>
        <fullName evidence="2">EAL domain-containing protein (Putative c-di-GMP-specific phosphodiesterase class I)</fullName>
    </submittedName>
</protein>
<sequence length="428" mass="46636">MAYGIGAAASRLARLVKGGAEGQGRTRLALVVQLENPETLCASLGPALFDRMIDKLTLRLATELRLIPQSRAPGAAEIRGVLADPRGMESPDLILHLQQICQTGIDLPEIRIAPAVNAVIISEGGTRHELCALYARGAAALRSRDPLGASGRVMFVEMPGIPMHESQHDTPTLVDNLRLNFQPQLCCDTGEVTALRVATFIDHPERGRLALAELQSRLDPRTLTEITRAALRQALTALRGWDRLGMRVPFVSMQIPDRELAESDIADAIIWELDRQDLAPDRLELEVSDPIGRMGGRLPVSETLQRLAAHGCRIALGNFGSGSAGLADLRQFGIRRVRIGREFIAECDRREDQQHMILAVVALAEHLRLTTLADGVDTAEEYAFLAQIGFNAVQGRAVAPLLDAGGIDAFLIEYNQSLPVPFDTRRGL</sequence>
<name>A0A368YR40_9RHOB</name>
<dbReference type="Pfam" id="PF00563">
    <property type="entry name" value="EAL"/>
    <property type="match status" value="1"/>
</dbReference>
<organism evidence="2 3">
    <name type="scientific">Paracoccus lutimaris</name>
    <dbReference type="NCBI Taxonomy" id="1490030"/>
    <lineage>
        <taxon>Bacteria</taxon>
        <taxon>Pseudomonadati</taxon>
        <taxon>Pseudomonadota</taxon>
        <taxon>Alphaproteobacteria</taxon>
        <taxon>Rhodobacterales</taxon>
        <taxon>Paracoccaceae</taxon>
        <taxon>Paracoccus</taxon>
    </lineage>
</organism>
<gene>
    <name evidence="2" type="ORF">DFP89_1137</name>
</gene>
<dbReference type="PANTHER" id="PTHR44757">
    <property type="entry name" value="DIGUANYLATE CYCLASE DGCP"/>
    <property type="match status" value="1"/>
</dbReference>
<dbReference type="PROSITE" id="PS50883">
    <property type="entry name" value="EAL"/>
    <property type="match status" value="1"/>
</dbReference>
<dbReference type="InterPro" id="IPR001633">
    <property type="entry name" value="EAL_dom"/>
</dbReference>
<keyword evidence="3" id="KW-1185">Reference proteome</keyword>
<dbReference type="AlphaFoldDB" id="A0A368YR40"/>
<dbReference type="SUPFAM" id="SSF141868">
    <property type="entry name" value="EAL domain-like"/>
    <property type="match status" value="1"/>
</dbReference>
<dbReference type="PANTHER" id="PTHR44757:SF2">
    <property type="entry name" value="BIOFILM ARCHITECTURE MAINTENANCE PROTEIN MBAA"/>
    <property type="match status" value="1"/>
</dbReference>
<dbReference type="Gene3D" id="3.20.20.450">
    <property type="entry name" value="EAL domain"/>
    <property type="match status" value="1"/>
</dbReference>
<dbReference type="RefSeq" id="WP_114349722.1">
    <property type="nucleotide sequence ID" value="NZ_QPJL01000013.1"/>
</dbReference>
<proteinExistence type="predicted"/>
<dbReference type="InterPro" id="IPR052155">
    <property type="entry name" value="Biofilm_reg_signaling"/>
</dbReference>
<feature type="domain" description="EAL" evidence="1">
    <location>
        <begin position="160"/>
        <end position="415"/>
    </location>
</feature>
<dbReference type="SMART" id="SM00052">
    <property type="entry name" value="EAL"/>
    <property type="match status" value="1"/>
</dbReference>
<evidence type="ECO:0000313" key="2">
    <source>
        <dbReference type="EMBL" id="RCW82048.1"/>
    </source>
</evidence>
<dbReference type="Proteomes" id="UP000253345">
    <property type="component" value="Unassembled WGS sequence"/>
</dbReference>
<accession>A0A368YR40</accession>
<evidence type="ECO:0000313" key="3">
    <source>
        <dbReference type="Proteomes" id="UP000253345"/>
    </source>
</evidence>
<dbReference type="CDD" id="cd01948">
    <property type="entry name" value="EAL"/>
    <property type="match status" value="1"/>
</dbReference>
<reference evidence="2 3" key="1">
    <citation type="submission" date="2018-07" db="EMBL/GenBank/DDBJ databases">
        <title>Genomic Encyclopedia of Type Strains, Phase III (KMG-III): the genomes of soil and plant-associated and newly described type strains.</title>
        <authorList>
            <person name="Whitman W."/>
        </authorList>
    </citation>
    <scope>NUCLEOTIDE SEQUENCE [LARGE SCALE GENOMIC DNA]</scope>
    <source>
        <strain evidence="2 3">CECT 8525</strain>
    </source>
</reference>
<dbReference type="InterPro" id="IPR035919">
    <property type="entry name" value="EAL_sf"/>
</dbReference>
<dbReference type="EMBL" id="QPJL01000013">
    <property type="protein sequence ID" value="RCW82048.1"/>
    <property type="molecule type" value="Genomic_DNA"/>
</dbReference>
<comment type="caution">
    <text evidence="2">The sequence shown here is derived from an EMBL/GenBank/DDBJ whole genome shotgun (WGS) entry which is preliminary data.</text>
</comment>
<evidence type="ECO:0000259" key="1">
    <source>
        <dbReference type="PROSITE" id="PS50883"/>
    </source>
</evidence>